<dbReference type="EMBL" id="CP132921">
    <property type="protein sequence ID" value="WMW08136.1"/>
    <property type="molecule type" value="Genomic_DNA"/>
</dbReference>
<evidence type="ECO:0000313" key="3">
    <source>
        <dbReference type="Proteomes" id="UP001183127"/>
    </source>
</evidence>
<protein>
    <submittedName>
        <fullName evidence="2">YecR family lipoprotein</fullName>
    </submittedName>
</protein>
<evidence type="ECO:0000256" key="1">
    <source>
        <dbReference type="SAM" id="SignalP"/>
    </source>
</evidence>
<accession>A0ABY9QWS5</accession>
<keyword evidence="2" id="KW-0449">Lipoprotein</keyword>
<dbReference type="Proteomes" id="UP001183127">
    <property type="component" value="Chromosome"/>
</dbReference>
<gene>
    <name evidence="2" type="primary">yecR</name>
    <name evidence="2" type="ORF">RAH46_12575</name>
</gene>
<dbReference type="Pfam" id="PF13992">
    <property type="entry name" value="YecR"/>
    <property type="match status" value="1"/>
</dbReference>
<keyword evidence="3" id="KW-1185">Reference proteome</keyword>
<dbReference type="InterPro" id="IPR025731">
    <property type="entry name" value="YecR-like"/>
</dbReference>
<sequence>MKTTLATLTLAALLLNGCATPKQWEATGGSKNDGLVQVSYEQGQFESGQSDAAQGLQVATARCKTWGYRNAEITGSEKSICRTMGQFNCLQTTVTQDYLCQK</sequence>
<name>A0ABY9QWS5_9PSED</name>
<dbReference type="RefSeq" id="WP_011534484.1">
    <property type="nucleotide sequence ID" value="NZ_CP132921.1"/>
</dbReference>
<feature type="signal peptide" evidence="1">
    <location>
        <begin position="1"/>
        <end position="21"/>
    </location>
</feature>
<feature type="chain" id="PRO_5046566567" evidence="1">
    <location>
        <begin position="22"/>
        <end position="102"/>
    </location>
</feature>
<organism evidence="2 3">
    <name type="scientific">Pseudomonas entomophila</name>
    <dbReference type="NCBI Taxonomy" id="312306"/>
    <lineage>
        <taxon>Bacteria</taxon>
        <taxon>Pseudomonadati</taxon>
        <taxon>Pseudomonadota</taxon>
        <taxon>Gammaproteobacteria</taxon>
        <taxon>Pseudomonadales</taxon>
        <taxon>Pseudomonadaceae</taxon>
        <taxon>Pseudomonas</taxon>
    </lineage>
</organism>
<keyword evidence="1" id="KW-0732">Signal</keyword>
<proteinExistence type="predicted"/>
<dbReference type="GeneID" id="32806430"/>
<evidence type="ECO:0000313" key="2">
    <source>
        <dbReference type="EMBL" id="WMW08136.1"/>
    </source>
</evidence>
<reference evidence="2 3" key="1">
    <citation type="submission" date="2023-08" db="EMBL/GenBank/DDBJ databases">
        <title>Complete Genome Sequence of Pseudomonas entomophila TVIN A01.</title>
        <authorList>
            <person name="Shelke T."/>
            <person name="Mahar N.S."/>
            <person name="Gupta I."/>
            <person name="Gupta V."/>
        </authorList>
    </citation>
    <scope>NUCLEOTIDE SEQUENCE [LARGE SCALE GENOMIC DNA]</scope>
    <source>
        <strain evidence="2 3">TVIN-A01</strain>
    </source>
</reference>